<keyword evidence="7 11" id="KW-0862">Zinc</keyword>
<dbReference type="EC" id="3.4.24.-" evidence="12"/>
<evidence type="ECO:0000256" key="5">
    <source>
        <dbReference type="ARBA" id="ARBA00022723"/>
    </source>
</evidence>
<evidence type="ECO:0000256" key="7">
    <source>
        <dbReference type="ARBA" id="ARBA00022833"/>
    </source>
</evidence>
<evidence type="ECO:0000256" key="6">
    <source>
        <dbReference type="ARBA" id="ARBA00022801"/>
    </source>
</evidence>
<feature type="binding site" evidence="11">
    <location>
        <position position="227"/>
    </location>
    <ligand>
        <name>Zn(2+)</name>
        <dbReference type="ChEBI" id="CHEBI:29105"/>
        <note>catalytic</note>
    </ligand>
</feature>
<dbReference type="OrthoDB" id="3227768at2759"/>
<evidence type="ECO:0000256" key="4">
    <source>
        <dbReference type="ARBA" id="ARBA00022670"/>
    </source>
</evidence>
<dbReference type="Gene3D" id="3.10.170.10">
    <property type="match status" value="1"/>
</dbReference>
<dbReference type="InterPro" id="IPR001842">
    <property type="entry name" value="Peptidase_M36"/>
</dbReference>
<feature type="chain" id="PRO_5023157075" description="Extracellular metalloproteinase" evidence="12">
    <location>
        <begin position="21"/>
        <end position="563"/>
    </location>
</feature>
<dbReference type="InterPro" id="IPR050371">
    <property type="entry name" value="Fungal_virulence_M36"/>
</dbReference>
<feature type="binding site" evidence="11">
    <location>
        <position position="414"/>
    </location>
    <ligand>
        <name>Zn(2+)</name>
        <dbReference type="ChEBI" id="CHEBI:29105"/>
        <note>catalytic</note>
    </ligand>
</feature>
<dbReference type="InterPro" id="IPR027268">
    <property type="entry name" value="Peptidase_M4/M1_CTD_sf"/>
</dbReference>
<dbReference type="PANTHER" id="PTHR33478">
    <property type="entry name" value="EXTRACELLULAR METALLOPROTEINASE MEP"/>
    <property type="match status" value="1"/>
</dbReference>
<evidence type="ECO:0000256" key="12">
    <source>
        <dbReference type="RuleBase" id="RU364017"/>
    </source>
</evidence>
<dbReference type="PANTHER" id="PTHR33478:SF1">
    <property type="entry name" value="EXTRACELLULAR METALLOPROTEINASE MEP"/>
    <property type="match status" value="1"/>
</dbReference>
<comment type="similarity">
    <text evidence="2 12">Belongs to the peptidase M36 family.</text>
</comment>
<name>A0A5C2S6D9_9APHY</name>
<keyword evidence="5 11" id="KW-0479">Metal-binding</keyword>
<feature type="signal peptide" evidence="12">
    <location>
        <begin position="1"/>
        <end position="20"/>
    </location>
</feature>
<organism evidence="13 14">
    <name type="scientific">Lentinus tigrinus ALCF2SS1-6</name>
    <dbReference type="NCBI Taxonomy" id="1328759"/>
    <lineage>
        <taxon>Eukaryota</taxon>
        <taxon>Fungi</taxon>
        <taxon>Dikarya</taxon>
        <taxon>Basidiomycota</taxon>
        <taxon>Agaricomycotina</taxon>
        <taxon>Agaricomycetes</taxon>
        <taxon>Polyporales</taxon>
        <taxon>Polyporaceae</taxon>
        <taxon>Lentinus</taxon>
    </lineage>
</organism>
<dbReference type="SUPFAM" id="SSF55486">
    <property type="entry name" value="Metalloproteases ('zincins'), catalytic domain"/>
    <property type="match status" value="1"/>
</dbReference>
<comment type="cofactor">
    <cofactor evidence="11">
        <name>Zn(2+)</name>
        <dbReference type="ChEBI" id="CHEBI:29105"/>
    </cofactor>
    <text evidence="11">Binds 1 zinc ion per subunit.</text>
</comment>
<comment type="subcellular location">
    <subcellularLocation>
        <location evidence="1 12">Secreted</location>
    </subcellularLocation>
</comment>
<dbReference type="CDD" id="cd09596">
    <property type="entry name" value="M36"/>
    <property type="match status" value="1"/>
</dbReference>
<keyword evidence="4 12" id="KW-0645">Protease</keyword>
<dbReference type="EMBL" id="ML122274">
    <property type="protein sequence ID" value="RPD58604.1"/>
    <property type="molecule type" value="Genomic_DNA"/>
</dbReference>
<gene>
    <name evidence="13" type="ORF">L227DRAFT_612711</name>
</gene>
<protein>
    <recommendedName>
        <fullName evidence="12">Extracellular metalloproteinase</fullName>
        <ecNumber evidence="12">3.4.24.-</ecNumber>
    </recommendedName>
    <alternativeName>
        <fullName evidence="12">Fungalysin</fullName>
    </alternativeName>
</protein>
<feature type="active site" evidence="10">
    <location>
        <position position="386"/>
    </location>
</feature>
<evidence type="ECO:0000256" key="10">
    <source>
        <dbReference type="PIRSR" id="PIRSR601842-1"/>
    </source>
</evidence>
<keyword evidence="8 12" id="KW-0482">Metalloprotease</keyword>
<dbReference type="Proteomes" id="UP000313359">
    <property type="component" value="Unassembled WGS sequence"/>
</dbReference>
<evidence type="ECO:0000256" key="8">
    <source>
        <dbReference type="ARBA" id="ARBA00023049"/>
    </source>
</evidence>
<dbReference type="GO" id="GO:0008270">
    <property type="term" value="F:zinc ion binding"/>
    <property type="evidence" value="ECO:0007669"/>
    <property type="project" value="InterPro"/>
</dbReference>
<accession>A0A5C2S6D9</accession>
<evidence type="ECO:0000313" key="14">
    <source>
        <dbReference type="Proteomes" id="UP000313359"/>
    </source>
</evidence>
<reference evidence="13" key="1">
    <citation type="journal article" date="2018" name="Genome Biol. Evol.">
        <title>Genomics and development of Lentinus tigrinus, a white-rot wood-decaying mushroom with dimorphic fruiting bodies.</title>
        <authorList>
            <person name="Wu B."/>
            <person name="Xu Z."/>
            <person name="Knudson A."/>
            <person name="Carlson A."/>
            <person name="Chen N."/>
            <person name="Kovaka S."/>
            <person name="LaButti K."/>
            <person name="Lipzen A."/>
            <person name="Pennachio C."/>
            <person name="Riley R."/>
            <person name="Schakwitz W."/>
            <person name="Umezawa K."/>
            <person name="Ohm R.A."/>
            <person name="Grigoriev I.V."/>
            <person name="Nagy L.G."/>
            <person name="Gibbons J."/>
            <person name="Hibbett D."/>
        </authorList>
    </citation>
    <scope>NUCLEOTIDE SEQUENCE [LARGE SCALE GENOMIC DNA]</scope>
    <source>
        <strain evidence="13">ALCF2SS1-6</strain>
    </source>
</reference>
<evidence type="ECO:0000256" key="2">
    <source>
        <dbReference type="ARBA" id="ARBA00006006"/>
    </source>
</evidence>
<keyword evidence="14" id="KW-1185">Reference proteome</keyword>
<dbReference type="GO" id="GO:0006508">
    <property type="term" value="P:proteolysis"/>
    <property type="evidence" value="ECO:0007669"/>
    <property type="project" value="UniProtKB-KW"/>
</dbReference>
<evidence type="ECO:0000256" key="3">
    <source>
        <dbReference type="ARBA" id="ARBA00022525"/>
    </source>
</evidence>
<dbReference type="Gene3D" id="1.10.390.10">
    <property type="entry name" value="Neutral Protease Domain 2"/>
    <property type="match status" value="2"/>
</dbReference>
<dbReference type="AlphaFoldDB" id="A0A5C2S6D9"/>
<keyword evidence="3 12" id="KW-0964">Secreted</keyword>
<keyword evidence="6 12" id="KW-0378">Hydrolase</keyword>
<keyword evidence="12" id="KW-0732">Signal</keyword>
<feature type="binding site" evidence="11">
    <location>
        <position position="385"/>
    </location>
    <ligand>
        <name>Zn(2+)</name>
        <dbReference type="ChEBI" id="CHEBI:29105"/>
        <note>catalytic</note>
    </ligand>
</feature>
<dbReference type="GO" id="GO:0004222">
    <property type="term" value="F:metalloendopeptidase activity"/>
    <property type="evidence" value="ECO:0007669"/>
    <property type="project" value="InterPro"/>
</dbReference>
<dbReference type="GO" id="GO:0005615">
    <property type="term" value="C:extracellular space"/>
    <property type="evidence" value="ECO:0007669"/>
    <property type="project" value="InterPro"/>
</dbReference>
<sequence>MRTILTLLFVAVLRPKTVTAVPFPATSKYATHHTHEIRRGVEIKSYHPPSVYETYDGGIDHPLSKRAEASVEDSAVAFIQLRHGIVVSDLQLVSSFYSDTASHVYFRQKANRIPFANAVANVAFNKGRIVVVFGSSFVNVSRVASPTPPLPVEDAIAIAEKQLDGTDKIYNPDHFPVPQLEYLMQDDGFVALTHSFQVRNAAAGTWFQAFVDAASGELVSIIDYVAHASYLALPVWKETLSEGLEMLVDPQDHALSYKGDTTSVTTASSSEFVFDYPLDLDEDPTTQANVDAARVNTFYLVNTVHDIMYKYGFTETAFNFQWSNFGKGGKGGDRVQISVQSNLGIDNAAAFTTLPEGMPGFMTMMLWDYTNPERDGALENDIVTHENMHGLTNRMTGGGTASCLRTTESRGMGEGWSDAFTDAFVPDFIMGQYVTNATAGSRTYPYSTSATTNPFRYSSIQTLNEVHGIGEVWANMLPRRPRHGQRLIQHWPHRSQRRLPPPLHRRPSSPTMTFVNARDAWVQADVNRYGGANKCTLWKAFANRGLGVNAANYVDDDGVPDDC</sequence>
<feature type="binding site" evidence="11">
    <location>
        <position position="389"/>
    </location>
    <ligand>
        <name>Zn(2+)</name>
        <dbReference type="ChEBI" id="CHEBI:29105"/>
        <note>catalytic</note>
    </ligand>
</feature>
<dbReference type="Pfam" id="PF02128">
    <property type="entry name" value="Peptidase_M36"/>
    <property type="match status" value="2"/>
</dbReference>
<evidence type="ECO:0000313" key="13">
    <source>
        <dbReference type="EMBL" id="RPD58604.1"/>
    </source>
</evidence>
<keyword evidence="9 12" id="KW-0865">Zymogen</keyword>
<evidence type="ECO:0000256" key="11">
    <source>
        <dbReference type="PIRSR" id="PIRSR601842-2"/>
    </source>
</evidence>
<evidence type="ECO:0000256" key="1">
    <source>
        <dbReference type="ARBA" id="ARBA00004613"/>
    </source>
</evidence>
<proteinExistence type="inferred from homology"/>
<evidence type="ECO:0000256" key="9">
    <source>
        <dbReference type="ARBA" id="ARBA00023145"/>
    </source>
</evidence>